<comment type="caution">
    <text evidence="1">The sequence shown here is derived from an EMBL/GenBank/DDBJ whole genome shotgun (WGS) entry which is preliminary data.</text>
</comment>
<proteinExistence type="predicted"/>
<keyword evidence="2" id="KW-1185">Reference proteome</keyword>
<accession>A0A2G0NEC9</accession>
<name>A0A2G0NEC9_9GAMM</name>
<dbReference type="Proteomes" id="UP000224871">
    <property type="component" value="Unassembled WGS sequence"/>
</dbReference>
<organism evidence="1 2">
    <name type="scientific">Xenorhabdus innexi</name>
    <dbReference type="NCBI Taxonomy" id="290109"/>
    <lineage>
        <taxon>Bacteria</taxon>
        <taxon>Pseudomonadati</taxon>
        <taxon>Pseudomonadota</taxon>
        <taxon>Gammaproteobacteria</taxon>
        <taxon>Enterobacterales</taxon>
        <taxon>Morganellaceae</taxon>
        <taxon>Xenorhabdus</taxon>
    </lineage>
</organism>
<sequence>MLRNMVIFLFIFLSYPVLAHYPPDLELKSGTFRSYDFTADDPPCLSNNCNGKIERTACWYKYHNSKYIRKNNAIHRRVVTIHLNDQHIFWQKE</sequence>
<dbReference type="EMBL" id="NIBU01000038">
    <property type="protein sequence ID" value="PHM33070.1"/>
    <property type="molecule type" value="Genomic_DNA"/>
</dbReference>
<evidence type="ECO:0000313" key="2">
    <source>
        <dbReference type="Proteomes" id="UP000224871"/>
    </source>
</evidence>
<reference evidence="1 2" key="1">
    <citation type="journal article" date="2017" name="Nat. Microbiol.">
        <title>Natural product diversity associated with the nematode symbionts Photorhabdus and Xenorhabdus.</title>
        <authorList>
            <person name="Tobias N.J."/>
            <person name="Wolff H."/>
            <person name="Djahanschiri B."/>
            <person name="Grundmann F."/>
            <person name="Kronenwerth M."/>
            <person name="Shi Y.M."/>
            <person name="Simonyi S."/>
            <person name="Grun P."/>
            <person name="Shapiro-Ilan D."/>
            <person name="Pidot S.J."/>
            <person name="Stinear T.P."/>
            <person name="Ebersberger I."/>
            <person name="Bode H.B."/>
        </authorList>
    </citation>
    <scope>NUCLEOTIDE SEQUENCE [LARGE SCALE GENOMIC DNA]</scope>
    <source>
        <strain evidence="1 2">DSM 16336</strain>
    </source>
</reference>
<protein>
    <recommendedName>
        <fullName evidence="3">Secreted protein</fullName>
    </recommendedName>
</protein>
<gene>
    <name evidence="1" type="ORF">Xinn_02812</name>
</gene>
<evidence type="ECO:0008006" key="3">
    <source>
        <dbReference type="Google" id="ProtNLM"/>
    </source>
</evidence>
<evidence type="ECO:0000313" key="1">
    <source>
        <dbReference type="EMBL" id="PHM33070.1"/>
    </source>
</evidence>